<protein>
    <submittedName>
        <fullName evidence="2">Uncharacterized protein</fullName>
    </submittedName>
</protein>
<organism evidence="2 3">
    <name type="scientific">Cytospora leucostoma</name>
    <dbReference type="NCBI Taxonomy" id="1230097"/>
    <lineage>
        <taxon>Eukaryota</taxon>
        <taxon>Fungi</taxon>
        <taxon>Dikarya</taxon>
        <taxon>Ascomycota</taxon>
        <taxon>Pezizomycotina</taxon>
        <taxon>Sordariomycetes</taxon>
        <taxon>Sordariomycetidae</taxon>
        <taxon>Diaporthales</taxon>
        <taxon>Cytosporaceae</taxon>
        <taxon>Cytospora</taxon>
    </lineage>
</organism>
<dbReference type="AlphaFoldDB" id="A0A423W1K7"/>
<dbReference type="InParanoid" id="A0A423W1K7"/>
<sequence length="71" mass="7971">MERARRGRNSDTEQQQQQQQQHVTAQRRAGNERGQGVFQVKRLKQKHPVSVASRISGGQSSGGGEEEAKVW</sequence>
<dbReference type="Proteomes" id="UP000285146">
    <property type="component" value="Unassembled WGS sequence"/>
</dbReference>
<evidence type="ECO:0000313" key="3">
    <source>
        <dbReference type="Proteomes" id="UP000285146"/>
    </source>
</evidence>
<feature type="region of interest" description="Disordered" evidence="1">
    <location>
        <begin position="1"/>
        <end position="71"/>
    </location>
</feature>
<keyword evidence="3" id="KW-1185">Reference proteome</keyword>
<reference evidence="2 3" key="1">
    <citation type="submission" date="2015-09" db="EMBL/GenBank/DDBJ databases">
        <title>Host preference determinants of Valsa canker pathogens revealed by comparative genomics.</title>
        <authorList>
            <person name="Yin Z."/>
            <person name="Huang L."/>
        </authorList>
    </citation>
    <scope>NUCLEOTIDE SEQUENCE [LARGE SCALE GENOMIC DNA]</scope>
    <source>
        <strain evidence="2 3">SXYLt</strain>
    </source>
</reference>
<comment type="caution">
    <text evidence="2">The sequence shown here is derived from an EMBL/GenBank/DDBJ whole genome shotgun (WGS) entry which is preliminary data.</text>
</comment>
<feature type="compositionally biased region" description="Basic and acidic residues" evidence="1">
    <location>
        <begin position="1"/>
        <end position="11"/>
    </location>
</feature>
<gene>
    <name evidence="2" type="ORF">VPNG_08807</name>
</gene>
<name>A0A423W1K7_9PEZI</name>
<dbReference type="EMBL" id="LKEB01000065">
    <property type="protein sequence ID" value="ROV97179.1"/>
    <property type="molecule type" value="Genomic_DNA"/>
</dbReference>
<accession>A0A423W1K7</accession>
<proteinExistence type="predicted"/>
<evidence type="ECO:0000313" key="2">
    <source>
        <dbReference type="EMBL" id="ROV97179.1"/>
    </source>
</evidence>
<evidence type="ECO:0000256" key="1">
    <source>
        <dbReference type="SAM" id="MobiDB-lite"/>
    </source>
</evidence>